<reference evidence="6" key="1">
    <citation type="submission" date="2015-06" db="EMBL/GenBank/DDBJ databases">
        <authorList>
            <person name="Hoefler B.C."/>
            <person name="Straight P.D."/>
        </authorList>
    </citation>
    <scope>NUCLEOTIDE SEQUENCE</scope>
    <source>
        <strain evidence="6">JZ-1</strain>
    </source>
</reference>
<accession>A0A0K2CU33</accession>
<dbReference type="Gene3D" id="1.20.1250.20">
    <property type="entry name" value="MFS general substrate transporter like domains"/>
    <property type="match status" value="2"/>
</dbReference>
<keyword evidence="1 4" id="KW-0812">Transmembrane</keyword>
<feature type="transmembrane region" description="Helical" evidence="4">
    <location>
        <begin position="351"/>
        <end position="374"/>
    </location>
</feature>
<organism evidence="6">
    <name type="scientific">Sphingobium wenxiniae (strain DSM 21828 / CGMCC 1.7748 / JZ-1)</name>
    <dbReference type="NCBI Taxonomy" id="595605"/>
    <lineage>
        <taxon>Bacteria</taxon>
        <taxon>Pseudomonadati</taxon>
        <taxon>Pseudomonadota</taxon>
        <taxon>Alphaproteobacteria</taxon>
        <taxon>Sphingomonadales</taxon>
        <taxon>Sphingomonadaceae</taxon>
        <taxon>Sphingobium</taxon>
    </lineage>
</organism>
<protein>
    <recommendedName>
        <fullName evidence="5">Major facilitator superfamily (MFS) profile domain-containing protein</fullName>
    </recommendedName>
</protein>
<dbReference type="AlphaFoldDB" id="A0A0K2CU33"/>
<feature type="transmembrane region" description="Helical" evidence="4">
    <location>
        <begin position="16"/>
        <end position="40"/>
    </location>
</feature>
<feature type="transmembrane region" description="Helical" evidence="4">
    <location>
        <begin position="173"/>
        <end position="198"/>
    </location>
</feature>
<proteinExistence type="predicted"/>
<feature type="transmembrane region" description="Helical" evidence="4">
    <location>
        <begin position="293"/>
        <end position="311"/>
    </location>
</feature>
<dbReference type="GO" id="GO:0022857">
    <property type="term" value="F:transmembrane transporter activity"/>
    <property type="evidence" value="ECO:0007669"/>
    <property type="project" value="InterPro"/>
</dbReference>
<dbReference type="EMBL" id="KT222890">
    <property type="protein sequence ID" value="ALA09397.1"/>
    <property type="molecule type" value="Genomic_DNA"/>
</dbReference>
<feature type="transmembrane region" description="Helical" evidence="4">
    <location>
        <begin position="317"/>
        <end position="339"/>
    </location>
</feature>
<evidence type="ECO:0000256" key="1">
    <source>
        <dbReference type="ARBA" id="ARBA00022692"/>
    </source>
</evidence>
<evidence type="ECO:0000256" key="3">
    <source>
        <dbReference type="ARBA" id="ARBA00023136"/>
    </source>
</evidence>
<dbReference type="PANTHER" id="PTHR11360">
    <property type="entry name" value="MONOCARBOXYLATE TRANSPORTER"/>
    <property type="match status" value="1"/>
</dbReference>
<feature type="transmembrane region" description="Helical" evidence="4">
    <location>
        <begin position="263"/>
        <end position="281"/>
    </location>
</feature>
<feature type="transmembrane region" description="Helical" evidence="4">
    <location>
        <begin position="112"/>
        <end position="139"/>
    </location>
</feature>
<dbReference type="InterPro" id="IPR036259">
    <property type="entry name" value="MFS_trans_sf"/>
</dbReference>
<evidence type="ECO:0000256" key="2">
    <source>
        <dbReference type="ARBA" id="ARBA00022989"/>
    </source>
</evidence>
<dbReference type="InterPro" id="IPR011701">
    <property type="entry name" value="MFS"/>
</dbReference>
<feature type="domain" description="Major facilitator superfamily (MFS) profile" evidence="5">
    <location>
        <begin position="19"/>
        <end position="405"/>
    </location>
</feature>
<dbReference type="SUPFAM" id="SSF103473">
    <property type="entry name" value="MFS general substrate transporter"/>
    <property type="match status" value="1"/>
</dbReference>
<dbReference type="InterPro" id="IPR050327">
    <property type="entry name" value="Proton-linked_MCT"/>
</dbReference>
<dbReference type="InterPro" id="IPR020846">
    <property type="entry name" value="MFS_dom"/>
</dbReference>
<feature type="transmembrane region" description="Helical" evidence="4">
    <location>
        <begin position="88"/>
        <end position="106"/>
    </location>
</feature>
<dbReference type="PROSITE" id="PS50850">
    <property type="entry name" value="MFS"/>
    <property type="match status" value="1"/>
</dbReference>
<name>A0A0K2CU33_SPHWJ</name>
<feature type="transmembrane region" description="Helical" evidence="4">
    <location>
        <begin position="60"/>
        <end position="79"/>
    </location>
</feature>
<feature type="transmembrane region" description="Helical" evidence="4">
    <location>
        <begin position="229"/>
        <end position="251"/>
    </location>
</feature>
<keyword evidence="2 4" id="KW-1133">Transmembrane helix</keyword>
<evidence type="ECO:0000256" key="4">
    <source>
        <dbReference type="SAM" id="Phobius"/>
    </source>
</evidence>
<evidence type="ECO:0000259" key="5">
    <source>
        <dbReference type="PROSITE" id="PS50850"/>
    </source>
</evidence>
<feature type="transmembrane region" description="Helical" evidence="4">
    <location>
        <begin position="146"/>
        <end position="167"/>
    </location>
</feature>
<dbReference type="Pfam" id="PF07690">
    <property type="entry name" value="MFS_1"/>
    <property type="match status" value="1"/>
</dbReference>
<dbReference type="PANTHER" id="PTHR11360:SF290">
    <property type="entry name" value="MONOCARBOXYLATE MFS PERMEASE"/>
    <property type="match status" value="1"/>
</dbReference>
<evidence type="ECO:0000313" key="6">
    <source>
        <dbReference type="EMBL" id="ALA09397.1"/>
    </source>
</evidence>
<keyword evidence="3 4" id="KW-0472">Membrane</keyword>
<sequence>MATEMTYISREKDSRAGWVVVFSAFIGMMLSVGVLVIYTYGVLATAMASDLGWDVVDRNMIFVSYSLGSALFGPLWGVAADRIGARRIIIFSTVMLSICFVAIAAVPRDPVVAGVAFLAVGILAGGTLPPAFASIVVGWFDRFRGLALGATMLGVGVGAAVFPILAAQITEHFGWRITALSFAGMVFAVALPIAIVFLRPFSEPMAAPANGRAAGSRFDWSAFRTPRTWLMLAFAFFTGAVLVSCVANFVPLLMARNLSLTDAATYQSLLGAAILVGRLAGGAAFDRIFAPRVMATILLITAGGLLTLQFGSSSFAFAVAALGIGLSIGAEVDFLGFMISKYFDRSVFTTMFSLMFASYSLGATGGPIVFAALASRTGNYDLALTMCWSSIAVLMIAILFLPRYNSAQRAV</sequence>
<feature type="transmembrane region" description="Helical" evidence="4">
    <location>
        <begin position="380"/>
        <end position="401"/>
    </location>
</feature>